<dbReference type="EMBL" id="BCMG01000006">
    <property type="protein sequence ID" value="GAX01284.1"/>
    <property type="molecule type" value="Genomic_DNA"/>
</dbReference>
<dbReference type="InterPro" id="IPR044081">
    <property type="entry name" value="DUF5776"/>
</dbReference>
<evidence type="ECO:0000256" key="2">
    <source>
        <dbReference type="SAM" id="MobiDB-lite"/>
    </source>
</evidence>
<keyword evidence="6" id="KW-1185">Reference proteome</keyword>
<dbReference type="STRING" id="1302250.GCA_001313225_00900"/>
<dbReference type="Pfam" id="PF19087">
    <property type="entry name" value="DUF5776"/>
    <property type="match status" value="1"/>
</dbReference>
<dbReference type="RefSeq" id="WP_089136682.1">
    <property type="nucleotide sequence ID" value="NZ_BCMG01000006.1"/>
</dbReference>
<comment type="caution">
    <text evidence="5">The sequence shown here is derived from an EMBL/GenBank/DDBJ whole genome shotgun (WGS) entry which is preliminary data.</text>
</comment>
<dbReference type="AlphaFoldDB" id="A0A1Z5IHM6"/>
<sequence length="1242" mass="132679">MLKKRHSGLTAKTVQLPWHVLMTSALFSSSLLLGSLMLNTKAHAEDGTAAVSSTNIEQSVADTPTAESVATAAPTANSETAPVENSTSANNVPVESGTAVSTVPTDSSTATATENAVTPQQGDADSVAAKTPADQPVSETVSTNETITTSTTNESTPPANVSKVSSQPVAQTPEQPKQTAAANTPQKVQSGVLPETNPQVTTQALPEVQTVAPAKIGVDLIKDVKLNVPVPTNGTNAITATNVFNVTDAAVANMKQLNVHPKMNTIGQQGWQGSAYAAAIPTTATGVDPATNKLYIDEWMPDTGMQYLTYMTNYQANYGSFAAFRSQFSKANLATMTDFTTANSLQESNSTTHAYTSFYIYMMQFWQTMEGMQYATSLENIDVHDYSAVTRAAFGRDVTGQLWDISALAGLPNLKTVNILDQSVQDMSVLRSLPQLTEIDMGWGQVSDPSGLNVNYASHTQNGLRYQYIPISPMVFPDGTTSVQITFNVVGTDGLPHVVNPYGGISYPGDNGYSVIASTANAARVGTNTIVFSNLLTPPNGRYGVLTAFFPMAQPNGVFQDSFDGYITIPYLISNSLGRVNVNYQYLQTDGQQPEIGASATLANTIGTAFDLNNNPLTNFPMSYLVDKLGAKYIVLNGTGKYSDYLAGNGLANRVTTTGAVAASDTNLTVLFAGTVPATVQHGYYQDGNFISFNQDDEVDTDINGGPLISSTVKLIPHYNFSSAAVVDPNGGVIPISATTVPYLIPGYTLRLAYAPVTVSVPITLKDNLGTVLGTGSGLSGAYTATFPLTDLQAQLPNIPNYTYDHVTKLDGSALGANFTFGDVEDGLVVIFNADTLNISVQQVDADSNPLAVSTISGPANGALTPADLALLAPAVPHYVIDHLVAADGSALPDNFTYADIADGIQAVYTVKQVNVAVRVMDELGNLISTDLSISGPATDEFNAAELAKLVANIPGYTFKTLQDAQRDVIQLPTLYGSLPSILLLVYAKDVLPENPSMPGSPITTAPAAIQPWLVGHVIYALTALSLYSSPEFATSNVLATYVKKPRIYRPRFMVIGWAYDSQNRLRYQVRDINQKSATYGLTGYVDADPAVVRGAYYQTLSSEITVLNPKGINGYSTADLTGKVNHYKQGTVLKVVRLVADRVATRFILADGSYITANKQLVKMGVVPMPSSADKLAALNRYDDLQLTQRNQHYQAITPQTFRIKGWDYSNGYNYQVKSVKRYLVNGGYITAYSVLVRAQF</sequence>
<evidence type="ECO:0000313" key="6">
    <source>
        <dbReference type="Proteomes" id="UP000198402"/>
    </source>
</evidence>
<dbReference type="InterPro" id="IPR009459">
    <property type="entry name" value="MucBP_dom"/>
</dbReference>
<gene>
    <name evidence="5" type="ORF">IWT126_01310</name>
</gene>
<evidence type="ECO:0000256" key="1">
    <source>
        <dbReference type="ARBA" id="ARBA00022737"/>
    </source>
</evidence>
<keyword evidence="1" id="KW-0677">Repeat</keyword>
<dbReference type="Proteomes" id="UP000198402">
    <property type="component" value="Unassembled WGS sequence"/>
</dbReference>
<evidence type="ECO:0000313" key="5">
    <source>
        <dbReference type="EMBL" id="GAX01284.1"/>
    </source>
</evidence>
<dbReference type="OrthoDB" id="2251708at2"/>
<protein>
    <recommendedName>
        <fullName evidence="7">DUF5776 domain-containing protein</fullName>
    </recommendedName>
</protein>
<feature type="compositionally biased region" description="Low complexity" evidence="2">
    <location>
        <begin position="137"/>
        <end position="156"/>
    </location>
</feature>
<dbReference type="InterPro" id="IPR032675">
    <property type="entry name" value="LRR_dom_sf"/>
</dbReference>
<evidence type="ECO:0000259" key="4">
    <source>
        <dbReference type="Pfam" id="PF19087"/>
    </source>
</evidence>
<name>A0A1Z5IHM6_9LACO</name>
<proteinExistence type="predicted"/>
<reference evidence="5 6" key="1">
    <citation type="submission" date="2015-11" db="EMBL/GenBank/DDBJ databases">
        <title>Draft genome sequences of new species of the genus Lactobacillus isolated from orchardgrass silage.</title>
        <authorList>
            <person name="Tohno M."/>
            <person name="Tanizawa Y."/>
            <person name="Arita M."/>
        </authorList>
    </citation>
    <scope>NUCLEOTIDE SEQUENCE [LARGE SCALE GENOMIC DNA]</scope>
    <source>
        <strain evidence="5 6">IWT126</strain>
    </source>
</reference>
<dbReference type="Gene3D" id="3.80.10.10">
    <property type="entry name" value="Ribonuclease Inhibitor"/>
    <property type="match status" value="1"/>
</dbReference>
<feature type="domain" description="MucBP" evidence="3">
    <location>
        <begin position="915"/>
        <end position="963"/>
    </location>
</feature>
<feature type="region of interest" description="Disordered" evidence="2">
    <location>
        <begin position="49"/>
        <end position="193"/>
    </location>
</feature>
<dbReference type="Pfam" id="PF06458">
    <property type="entry name" value="MucBP"/>
    <property type="match status" value="1"/>
</dbReference>
<accession>A0A1Z5IHM6</accession>
<organism evidence="5 6">
    <name type="scientific">Secundilactobacillus silagei JCM 19001</name>
    <dbReference type="NCBI Taxonomy" id="1302250"/>
    <lineage>
        <taxon>Bacteria</taxon>
        <taxon>Bacillati</taxon>
        <taxon>Bacillota</taxon>
        <taxon>Bacilli</taxon>
        <taxon>Lactobacillales</taxon>
        <taxon>Lactobacillaceae</taxon>
        <taxon>Secundilactobacillus</taxon>
    </lineage>
</organism>
<feature type="compositionally biased region" description="Polar residues" evidence="2">
    <location>
        <begin position="157"/>
        <end position="189"/>
    </location>
</feature>
<feature type="compositionally biased region" description="Polar residues" evidence="2">
    <location>
        <begin position="50"/>
        <end position="123"/>
    </location>
</feature>
<evidence type="ECO:0000259" key="3">
    <source>
        <dbReference type="Pfam" id="PF06458"/>
    </source>
</evidence>
<evidence type="ECO:0008006" key="7">
    <source>
        <dbReference type="Google" id="ProtNLM"/>
    </source>
</evidence>
<feature type="domain" description="DUF5776" evidence="4">
    <location>
        <begin position="1097"/>
        <end position="1163"/>
    </location>
</feature>